<accession>A0A7V5UFS8</accession>
<dbReference type="PANTHER" id="PTHR43253:SF1">
    <property type="entry name" value="TRICORN PROTEASE HOMOLOG 2-RELATED"/>
    <property type="match status" value="1"/>
</dbReference>
<keyword evidence="4" id="KW-0645">Protease</keyword>
<evidence type="ECO:0000256" key="1">
    <source>
        <dbReference type="ARBA" id="ARBA00004496"/>
    </source>
</evidence>
<dbReference type="InterPro" id="IPR029414">
    <property type="entry name" value="Tricorn_PDZ"/>
</dbReference>
<reference evidence="8" key="1">
    <citation type="journal article" date="2020" name="mSystems">
        <title>Genome- and Community-Level Interaction Insights into Carbon Utilization and Element Cycling Functions of Hydrothermarchaeota in Hydrothermal Sediment.</title>
        <authorList>
            <person name="Zhou Z."/>
            <person name="Liu Y."/>
            <person name="Xu W."/>
            <person name="Pan J."/>
            <person name="Luo Z.H."/>
            <person name="Li M."/>
        </authorList>
    </citation>
    <scope>NUCLEOTIDE SEQUENCE [LARGE SCALE GENOMIC DNA]</scope>
    <source>
        <strain evidence="8">HyVt-527</strain>
    </source>
</reference>
<dbReference type="Gene3D" id="3.90.226.10">
    <property type="entry name" value="2-enoyl-CoA Hydratase, Chain A, domain 1"/>
    <property type="match status" value="1"/>
</dbReference>
<comment type="subcellular location">
    <subcellularLocation>
        <location evidence="1">Cytoplasm</location>
    </subcellularLocation>
</comment>
<evidence type="ECO:0000259" key="7">
    <source>
        <dbReference type="SMART" id="SM00245"/>
    </source>
</evidence>
<dbReference type="EMBL" id="DROD01000685">
    <property type="protein sequence ID" value="HHJ53685.1"/>
    <property type="molecule type" value="Genomic_DNA"/>
</dbReference>
<evidence type="ECO:0000256" key="5">
    <source>
        <dbReference type="ARBA" id="ARBA00022801"/>
    </source>
</evidence>
<dbReference type="Gene3D" id="2.30.42.10">
    <property type="match status" value="1"/>
</dbReference>
<dbReference type="GO" id="GO:0008236">
    <property type="term" value="F:serine-type peptidase activity"/>
    <property type="evidence" value="ECO:0007669"/>
    <property type="project" value="UniProtKB-KW"/>
</dbReference>
<evidence type="ECO:0000313" key="8">
    <source>
        <dbReference type="EMBL" id="HHJ53685.1"/>
    </source>
</evidence>
<dbReference type="InterPro" id="IPR012393">
    <property type="entry name" value="Tricorn_protease"/>
</dbReference>
<dbReference type="Proteomes" id="UP000886124">
    <property type="component" value="Unassembled WGS sequence"/>
</dbReference>
<dbReference type="InterPro" id="IPR005151">
    <property type="entry name" value="Tail-specific_protease"/>
</dbReference>
<comment type="similarity">
    <text evidence="2">Belongs to the peptidase S41B family.</text>
</comment>
<comment type="caution">
    <text evidence="8">The sequence shown here is derived from an EMBL/GenBank/DDBJ whole genome shotgun (WGS) entry which is preliminary data.</text>
</comment>
<gene>
    <name evidence="8" type="ORF">ENJ89_10855</name>
</gene>
<keyword evidence="3" id="KW-0963">Cytoplasm</keyword>
<proteinExistence type="inferred from homology"/>
<dbReference type="InterPro" id="IPR029045">
    <property type="entry name" value="ClpP/crotonase-like_dom_sf"/>
</dbReference>
<name>A0A7V5UFS8_CALAY</name>
<evidence type="ECO:0000256" key="3">
    <source>
        <dbReference type="ARBA" id="ARBA00022490"/>
    </source>
</evidence>
<dbReference type="Pfam" id="PF14685">
    <property type="entry name" value="PDZ_Tricorn"/>
    <property type="match status" value="1"/>
</dbReference>
<dbReference type="GO" id="GO:0005737">
    <property type="term" value="C:cytoplasm"/>
    <property type="evidence" value="ECO:0007669"/>
    <property type="project" value="UniProtKB-SubCell"/>
</dbReference>
<dbReference type="SUPFAM" id="SSF50156">
    <property type="entry name" value="PDZ domain-like"/>
    <property type="match status" value="1"/>
</dbReference>
<sequence>DQVKSPLFVPGCPVKAGDYILAVDGVPVQKGDNIFKYLEKKAGKEVEITYNSKPTLKGAKTFLTSTLRSERKLRYREWAKNNWKYVDEKTNHQVGYVHLPNMMEEGLIEFAKAFYPQYYKKGMIIDARYNTGGFTSKQIHDRLERTINTMMQPREGKPTPVPERTFGGYYVLIINRDTGSDGELFSEAWKSRKLGPIVGQRTWGGAVGIEPHENLVDGGAVTPPQFGEYDPRGHWVIEGHGVDPDIVVVNMPKDVLQGKDAQLDTAIRVIMEEIQKNPKPRFNRPVYPDKSKPALK</sequence>
<dbReference type="SMART" id="SM00245">
    <property type="entry name" value="TSPc"/>
    <property type="match status" value="1"/>
</dbReference>
<dbReference type="Pfam" id="PF03572">
    <property type="entry name" value="Peptidase_S41"/>
    <property type="match status" value="1"/>
</dbReference>
<dbReference type="AlphaFoldDB" id="A0A7V5UFS8"/>
<dbReference type="InterPro" id="IPR036034">
    <property type="entry name" value="PDZ_sf"/>
</dbReference>
<evidence type="ECO:0000256" key="4">
    <source>
        <dbReference type="ARBA" id="ARBA00022670"/>
    </source>
</evidence>
<feature type="non-terminal residue" evidence="8">
    <location>
        <position position="1"/>
    </location>
</feature>
<keyword evidence="6" id="KW-0720">Serine protease</keyword>
<keyword evidence="5" id="KW-0378">Hydrolase</keyword>
<dbReference type="CDD" id="cd07562">
    <property type="entry name" value="Peptidase_S41_TRI"/>
    <property type="match status" value="1"/>
</dbReference>
<dbReference type="PANTHER" id="PTHR43253">
    <property type="entry name" value="TRICORN PROTEASE HOMOLOG 2-RELATED"/>
    <property type="match status" value="1"/>
</dbReference>
<feature type="domain" description="Tail specific protease" evidence="7">
    <location>
        <begin position="59"/>
        <end position="249"/>
    </location>
</feature>
<dbReference type="GO" id="GO:0006508">
    <property type="term" value="P:proteolysis"/>
    <property type="evidence" value="ECO:0007669"/>
    <property type="project" value="UniProtKB-KW"/>
</dbReference>
<evidence type="ECO:0000256" key="2">
    <source>
        <dbReference type="ARBA" id="ARBA00008524"/>
    </source>
</evidence>
<organism evidence="8">
    <name type="scientific">Caldithrix abyssi</name>
    <dbReference type="NCBI Taxonomy" id="187145"/>
    <lineage>
        <taxon>Bacteria</taxon>
        <taxon>Pseudomonadati</taxon>
        <taxon>Calditrichota</taxon>
        <taxon>Calditrichia</taxon>
        <taxon>Calditrichales</taxon>
        <taxon>Calditrichaceae</taxon>
        <taxon>Caldithrix</taxon>
    </lineage>
</organism>
<protein>
    <recommendedName>
        <fullName evidence="7">Tail specific protease domain-containing protein</fullName>
    </recommendedName>
</protein>
<evidence type="ECO:0000256" key="6">
    <source>
        <dbReference type="ARBA" id="ARBA00022825"/>
    </source>
</evidence>
<dbReference type="SUPFAM" id="SSF52096">
    <property type="entry name" value="ClpP/crotonase"/>
    <property type="match status" value="1"/>
</dbReference>